<feature type="non-terminal residue" evidence="2">
    <location>
        <position position="1"/>
    </location>
</feature>
<feature type="compositionally biased region" description="Acidic residues" evidence="1">
    <location>
        <begin position="1"/>
        <end position="42"/>
    </location>
</feature>
<keyword evidence="3" id="KW-1185">Reference proteome</keyword>
<dbReference type="EMBL" id="REGN01000473">
    <property type="protein sequence ID" value="RNA41706.1"/>
    <property type="molecule type" value="Genomic_DNA"/>
</dbReference>
<evidence type="ECO:0000256" key="1">
    <source>
        <dbReference type="SAM" id="MobiDB-lite"/>
    </source>
</evidence>
<reference evidence="2 3" key="1">
    <citation type="journal article" date="2018" name="Sci. Rep.">
        <title>Genomic signatures of local adaptation to the degree of environmental predictability in rotifers.</title>
        <authorList>
            <person name="Franch-Gras L."/>
            <person name="Hahn C."/>
            <person name="Garcia-Roger E.M."/>
            <person name="Carmona M.J."/>
            <person name="Serra M."/>
            <person name="Gomez A."/>
        </authorList>
    </citation>
    <scope>NUCLEOTIDE SEQUENCE [LARGE SCALE GENOMIC DNA]</scope>
    <source>
        <strain evidence="2">HYR1</strain>
    </source>
</reference>
<dbReference type="AlphaFoldDB" id="A0A3M7T106"/>
<evidence type="ECO:0000313" key="3">
    <source>
        <dbReference type="Proteomes" id="UP000276133"/>
    </source>
</evidence>
<comment type="caution">
    <text evidence="2">The sequence shown here is derived from an EMBL/GenBank/DDBJ whole genome shotgun (WGS) entry which is preliminary data.</text>
</comment>
<organism evidence="2 3">
    <name type="scientific">Brachionus plicatilis</name>
    <name type="common">Marine rotifer</name>
    <name type="synonym">Brachionus muelleri</name>
    <dbReference type="NCBI Taxonomy" id="10195"/>
    <lineage>
        <taxon>Eukaryota</taxon>
        <taxon>Metazoa</taxon>
        <taxon>Spiralia</taxon>
        <taxon>Gnathifera</taxon>
        <taxon>Rotifera</taxon>
        <taxon>Eurotatoria</taxon>
        <taxon>Monogononta</taxon>
        <taxon>Pseudotrocha</taxon>
        <taxon>Ploima</taxon>
        <taxon>Brachionidae</taxon>
        <taxon>Brachionus</taxon>
    </lineage>
</organism>
<gene>
    <name evidence="2" type="ORF">BpHYR1_010984</name>
</gene>
<name>A0A3M7T106_BRAPC</name>
<protein>
    <submittedName>
        <fullName evidence="2">Uncharacterized protein</fullName>
    </submittedName>
</protein>
<dbReference type="Proteomes" id="UP000276133">
    <property type="component" value="Unassembled WGS sequence"/>
</dbReference>
<accession>A0A3M7T106</accession>
<proteinExistence type="predicted"/>
<feature type="region of interest" description="Disordered" evidence="1">
    <location>
        <begin position="1"/>
        <end position="44"/>
    </location>
</feature>
<sequence>SVTSDQNDDDFADVDDSEGDSDNEFEVCSDDDDDVENDDDDEVDRHIDESIESVIQNSIQNDFDPNLNKSSRIGVIWTVLKNSEETKIRFARLCNENKSKFTYNDCGKTTCGTCLHEMVVRAMCKRCHDSKSI</sequence>
<evidence type="ECO:0000313" key="2">
    <source>
        <dbReference type="EMBL" id="RNA41706.1"/>
    </source>
</evidence>